<dbReference type="InterPro" id="IPR038389">
    <property type="entry name" value="PSMG2_sf"/>
</dbReference>
<evidence type="ECO:0000313" key="2">
    <source>
        <dbReference type="EMBL" id="GAI88632.1"/>
    </source>
</evidence>
<dbReference type="SUPFAM" id="SSF159659">
    <property type="entry name" value="Cgl1923-like"/>
    <property type="match status" value="1"/>
</dbReference>
<keyword evidence="1" id="KW-0175">Coiled coil</keyword>
<reference evidence="2" key="1">
    <citation type="journal article" date="2014" name="Front. Microbiol.">
        <title>High frequency of phylogenetically diverse reductive dehalogenase-homologous genes in deep subseafloor sedimentary metagenomes.</title>
        <authorList>
            <person name="Kawai M."/>
            <person name="Futagami T."/>
            <person name="Toyoda A."/>
            <person name="Takaki Y."/>
            <person name="Nishi S."/>
            <person name="Hori S."/>
            <person name="Arai W."/>
            <person name="Tsubouchi T."/>
            <person name="Morono Y."/>
            <person name="Uchiyama I."/>
            <person name="Ito T."/>
            <person name="Fujiyama A."/>
            <person name="Inagaki F."/>
            <person name="Takami H."/>
        </authorList>
    </citation>
    <scope>NUCLEOTIDE SEQUENCE</scope>
    <source>
        <strain evidence="2">Expedition CK06-06</strain>
    </source>
</reference>
<protein>
    <submittedName>
        <fullName evidence="2">Uncharacterized protein</fullName>
    </submittedName>
</protein>
<dbReference type="EMBL" id="BARW01024073">
    <property type="protein sequence ID" value="GAI88632.1"/>
    <property type="molecule type" value="Genomic_DNA"/>
</dbReference>
<feature type="non-terminal residue" evidence="2">
    <location>
        <position position="1"/>
    </location>
</feature>
<organism evidence="2">
    <name type="scientific">marine sediment metagenome</name>
    <dbReference type="NCBI Taxonomy" id="412755"/>
    <lineage>
        <taxon>unclassified sequences</taxon>
        <taxon>metagenomes</taxon>
        <taxon>ecological metagenomes</taxon>
    </lineage>
</organism>
<dbReference type="Gene3D" id="3.40.50.10900">
    <property type="entry name" value="PAC-like subunit"/>
    <property type="match status" value="1"/>
</dbReference>
<dbReference type="AlphaFoldDB" id="X1S6F8"/>
<evidence type="ECO:0000256" key="1">
    <source>
        <dbReference type="SAM" id="Coils"/>
    </source>
</evidence>
<gene>
    <name evidence="2" type="ORF">S12H4_39772</name>
</gene>
<sequence length="77" mass="9027">VGRVVNLIASFFDFSIDTLELESSLKEFEHQIEEILENNSELKEHIEEIKKIRSGELRKKDTPKVINIKDFIRPKDS</sequence>
<accession>X1S6F8</accession>
<name>X1S6F8_9ZZZZ</name>
<proteinExistence type="predicted"/>
<feature type="coiled-coil region" evidence="1">
    <location>
        <begin position="18"/>
        <end position="52"/>
    </location>
</feature>
<comment type="caution">
    <text evidence="2">The sequence shown here is derived from an EMBL/GenBank/DDBJ whole genome shotgun (WGS) entry which is preliminary data.</text>
</comment>